<dbReference type="GO" id="GO:0003677">
    <property type="term" value="F:DNA binding"/>
    <property type="evidence" value="ECO:0007669"/>
    <property type="project" value="UniProtKB-KW"/>
</dbReference>
<dbReference type="EMBL" id="CP048222">
    <property type="protein sequence ID" value="QHT68651.1"/>
    <property type="molecule type" value="Genomic_DNA"/>
</dbReference>
<dbReference type="AlphaFoldDB" id="A0A6C0GKP0"/>
<evidence type="ECO:0000313" key="1">
    <source>
        <dbReference type="EMBL" id="QHT68651.1"/>
    </source>
</evidence>
<dbReference type="Gene3D" id="3.90.1150.30">
    <property type="match status" value="1"/>
</dbReference>
<dbReference type="PANTHER" id="PTHR35145">
    <property type="entry name" value="CYTOPLASMIC PROTEIN-RELATED"/>
    <property type="match status" value="1"/>
</dbReference>
<dbReference type="KEGG" id="rhoz:GXP67_19375"/>
<dbReference type="PANTHER" id="PTHR35145:SF1">
    <property type="entry name" value="CYTOPLASMIC PROTEIN"/>
    <property type="match status" value="1"/>
</dbReference>
<gene>
    <name evidence="1" type="ORF">GXP67_19375</name>
</gene>
<sequence>MNIEDFRTYCLQKKGASEELPFGEDTLVFKVGGKIFALTGMESKPLSFNVKCDPEKAVFLRETYACVRPGYHMNKKHWNTIIADGSAGLRLLHEWIDDSYNLVVASLPKAHQKAILEEE</sequence>
<protein>
    <submittedName>
        <fullName evidence="1">MmcQ/YjbR family DNA-binding protein</fullName>
    </submittedName>
</protein>
<name>A0A6C0GKP0_9BACT</name>
<dbReference type="InterPro" id="IPR007351">
    <property type="entry name" value="YjbR"/>
</dbReference>
<accession>A0A6C0GKP0</accession>
<proteinExistence type="predicted"/>
<dbReference type="SUPFAM" id="SSF142906">
    <property type="entry name" value="YjbR-like"/>
    <property type="match status" value="1"/>
</dbReference>
<keyword evidence="2" id="KW-1185">Reference proteome</keyword>
<organism evidence="1 2">
    <name type="scientific">Rhodocytophaga rosea</name>
    <dbReference type="NCBI Taxonomy" id="2704465"/>
    <lineage>
        <taxon>Bacteria</taxon>
        <taxon>Pseudomonadati</taxon>
        <taxon>Bacteroidota</taxon>
        <taxon>Cytophagia</taxon>
        <taxon>Cytophagales</taxon>
        <taxon>Rhodocytophagaceae</taxon>
        <taxon>Rhodocytophaga</taxon>
    </lineage>
</organism>
<reference evidence="1 2" key="1">
    <citation type="submission" date="2020-01" db="EMBL/GenBank/DDBJ databases">
        <authorList>
            <person name="Kim M.K."/>
        </authorList>
    </citation>
    <scope>NUCLEOTIDE SEQUENCE [LARGE SCALE GENOMIC DNA]</scope>
    <source>
        <strain evidence="1 2">172606-1</strain>
    </source>
</reference>
<dbReference type="InterPro" id="IPR058532">
    <property type="entry name" value="YjbR/MT2646/Rv2570-like"/>
</dbReference>
<dbReference type="Proteomes" id="UP000480178">
    <property type="component" value="Chromosome"/>
</dbReference>
<dbReference type="RefSeq" id="WP_162444662.1">
    <property type="nucleotide sequence ID" value="NZ_CP048222.1"/>
</dbReference>
<dbReference type="InterPro" id="IPR038056">
    <property type="entry name" value="YjbR-like_sf"/>
</dbReference>
<dbReference type="Pfam" id="PF04237">
    <property type="entry name" value="YjbR"/>
    <property type="match status" value="1"/>
</dbReference>
<evidence type="ECO:0000313" key="2">
    <source>
        <dbReference type="Proteomes" id="UP000480178"/>
    </source>
</evidence>
<keyword evidence="1" id="KW-0238">DNA-binding</keyword>